<dbReference type="AlphaFoldDB" id="A0A7R9CF55"/>
<dbReference type="EMBL" id="OD000067">
    <property type="protein sequence ID" value="CAD7395565.1"/>
    <property type="molecule type" value="Genomic_DNA"/>
</dbReference>
<sequence length="559" mass="62026">MFSDTIKDFGKHFLGPLPLGQIRRREISIVIVKRPLGERSIWGGLRLGSPRKDGDLEDYRVVKLLGNSEKCDVVQGRGPYKDRNSSLRVTGRLFSFFAPPIAPRLPSSYTHASTLLLLSVSQYPTVWANWLPALNETVALAVARRKSKDKSWMQITTSYYPFRLYALSTNYSNGLGIGKVELDEVNPHLRGGRVENHLGNTTPRVHPTEIRTSISPSSAVELKTTSALANYATQAGVRGRGRVYFDRKATSYSSTGQIADARIERVTAVRVAGEAEGERVKRDEKEGSRQFQLIIARFQNGFLAFSWNIGGSDLEFALNVSKRSQVDDVQPLRHLITRPVVIAAKLFGKLVMVIYFRGRIPAFAWKENHFGKSTLSTLGRDSNIDLPFIGSLFYCKSDALDHAATKEDSTANGKPYDFYHATISADDTHDAPFSFPPLQSAFRPILLDSPSPPLPFKLADRTNSTRQYPGSGRKTTWLKLILSPDATADPCGFLTPFIIAGQTQFPACAKYGNIGKENTYDIPEMCAVDSYSNDYSKCSVVTMGDKVTKFLVTVMALLE</sequence>
<organism evidence="1">
    <name type="scientific">Timema poppense</name>
    <name type="common">Walking stick</name>
    <dbReference type="NCBI Taxonomy" id="170557"/>
    <lineage>
        <taxon>Eukaryota</taxon>
        <taxon>Metazoa</taxon>
        <taxon>Ecdysozoa</taxon>
        <taxon>Arthropoda</taxon>
        <taxon>Hexapoda</taxon>
        <taxon>Insecta</taxon>
        <taxon>Pterygota</taxon>
        <taxon>Neoptera</taxon>
        <taxon>Polyneoptera</taxon>
        <taxon>Phasmatodea</taxon>
        <taxon>Timematodea</taxon>
        <taxon>Timematoidea</taxon>
        <taxon>Timematidae</taxon>
        <taxon>Timema</taxon>
    </lineage>
</organism>
<gene>
    <name evidence="1" type="ORF">TPSB3V08_LOCUS239</name>
</gene>
<proteinExistence type="predicted"/>
<name>A0A7R9CF55_TIMPO</name>
<accession>A0A7R9CF55</accession>
<protein>
    <submittedName>
        <fullName evidence="1">Uncharacterized protein</fullName>
    </submittedName>
</protein>
<reference evidence="1" key="1">
    <citation type="submission" date="2020-11" db="EMBL/GenBank/DDBJ databases">
        <authorList>
            <person name="Tran Van P."/>
        </authorList>
    </citation>
    <scope>NUCLEOTIDE SEQUENCE</scope>
</reference>
<evidence type="ECO:0000313" key="1">
    <source>
        <dbReference type="EMBL" id="CAD7395565.1"/>
    </source>
</evidence>